<dbReference type="EMBL" id="CAJVQB010007337">
    <property type="protein sequence ID" value="CAG8701426.1"/>
    <property type="molecule type" value="Genomic_DNA"/>
</dbReference>
<protein>
    <submittedName>
        <fullName evidence="1">11328_t:CDS:1</fullName>
    </submittedName>
</protein>
<comment type="caution">
    <text evidence="1">The sequence shown here is derived from an EMBL/GenBank/DDBJ whole genome shotgun (WGS) entry which is preliminary data.</text>
</comment>
<evidence type="ECO:0000313" key="1">
    <source>
        <dbReference type="EMBL" id="CAG8701426.1"/>
    </source>
</evidence>
<gene>
    <name evidence="1" type="ORF">GMARGA_LOCUS12148</name>
</gene>
<keyword evidence="2" id="KW-1185">Reference proteome</keyword>
<evidence type="ECO:0000313" key="2">
    <source>
        <dbReference type="Proteomes" id="UP000789901"/>
    </source>
</evidence>
<organism evidence="1 2">
    <name type="scientific">Gigaspora margarita</name>
    <dbReference type="NCBI Taxonomy" id="4874"/>
    <lineage>
        <taxon>Eukaryota</taxon>
        <taxon>Fungi</taxon>
        <taxon>Fungi incertae sedis</taxon>
        <taxon>Mucoromycota</taxon>
        <taxon>Glomeromycotina</taxon>
        <taxon>Glomeromycetes</taxon>
        <taxon>Diversisporales</taxon>
        <taxon>Gigasporaceae</taxon>
        <taxon>Gigaspora</taxon>
    </lineage>
</organism>
<sequence>MENPMGCMARLIIMLQEYDFKIKHHAVVQRSKVNIILEAIHKNAIGEHLEKRAMANNITK</sequence>
<reference evidence="1 2" key="1">
    <citation type="submission" date="2021-06" db="EMBL/GenBank/DDBJ databases">
        <authorList>
            <person name="Kallberg Y."/>
            <person name="Tangrot J."/>
            <person name="Rosling A."/>
        </authorList>
    </citation>
    <scope>NUCLEOTIDE SEQUENCE [LARGE SCALE GENOMIC DNA]</scope>
    <source>
        <strain evidence="1 2">120-4 pot B 10/14</strain>
    </source>
</reference>
<dbReference type="Proteomes" id="UP000789901">
    <property type="component" value="Unassembled WGS sequence"/>
</dbReference>
<accession>A0ABN7UZP0</accession>
<name>A0ABN7UZP0_GIGMA</name>
<proteinExistence type="predicted"/>